<evidence type="ECO:0000256" key="6">
    <source>
        <dbReference type="ARBA" id="ARBA00022801"/>
    </source>
</evidence>
<keyword evidence="3" id="KW-0964">Secreted</keyword>
<dbReference type="CDD" id="cd07474">
    <property type="entry name" value="Peptidases_S8_subtilisin_Vpr-like"/>
    <property type="match status" value="1"/>
</dbReference>
<dbReference type="Gene3D" id="3.50.30.30">
    <property type="match status" value="1"/>
</dbReference>
<dbReference type="PANTHER" id="PTHR43806">
    <property type="entry name" value="PEPTIDASE S8"/>
    <property type="match status" value="1"/>
</dbReference>
<dbReference type="InterPro" id="IPR023827">
    <property type="entry name" value="Peptidase_S8_Asp-AS"/>
</dbReference>
<evidence type="ECO:0000256" key="8">
    <source>
        <dbReference type="PROSITE-ProRule" id="PRU01240"/>
    </source>
</evidence>
<dbReference type="SUPFAM" id="SSF52025">
    <property type="entry name" value="PA domain"/>
    <property type="match status" value="1"/>
</dbReference>
<feature type="compositionally biased region" description="Polar residues" evidence="10">
    <location>
        <begin position="415"/>
        <end position="434"/>
    </location>
</feature>
<proteinExistence type="inferred from homology"/>
<dbReference type="InterPro" id="IPR034213">
    <property type="entry name" value="S8_Vpr-like"/>
</dbReference>
<feature type="active site" description="Charge relay system" evidence="8">
    <location>
        <position position="244"/>
    </location>
</feature>
<dbReference type="PROSITE" id="PS51892">
    <property type="entry name" value="SUBTILASE"/>
    <property type="match status" value="1"/>
</dbReference>
<dbReference type="Pfam" id="PF00395">
    <property type="entry name" value="SLH"/>
    <property type="match status" value="2"/>
</dbReference>
<feature type="domain" description="SLH" evidence="11">
    <location>
        <begin position="1430"/>
        <end position="1489"/>
    </location>
</feature>
<evidence type="ECO:0000256" key="7">
    <source>
        <dbReference type="ARBA" id="ARBA00022825"/>
    </source>
</evidence>
<dbReference type="PRINTS" id="PR00723">
    <property type="entry name" value="SUBTILISIN"/>
</dbReference>
<keyword evidence="5" id="KW-0732">Signal</keyword>
<dbReference type="InterPro" id="IPR001119">
    <property type="entry name" value="SLH_dom"/>
</dbReference>
<dbReference type="PROSITE" id="PS51272">
    <property type="entry name" value="SLH"/>
    <property type="match status" value="2"/>
</dbReference>
<dbReference type="PANTHER" id="PTHR43806:SF65">
    <property type="entry name" value="SERINE PROTEASE APRX"/>
    <property type="match status" value="1"/>
</dbReference>
<evidence type="ECO:0000313" key="13">
    <source>
        <dbReference type="Proteomes" id="UP000577724"/>
    </source>
</evidence>
<dbReference type="PROSITE" id="PS00138">
    <property type="entry name" value="SUBTILASE_SER"/>
    <property type="match status" value="1"/>
</dbReference>
<evidence type="ECO:0000256" key="10">
    <source>
        <dbReference type="SAM" id="MobiDB-lite"/>
    </source>
</evidence>
<feature type="region of interest" description="Disordered" evidence="10">
    <location>
        <begin position="381"/>
        <end position="475"/>
    </location>
</feature>
<dbReference type="InterPro" id="IPR003137">
    <property type="entry name" value="PA_domain"/>
</dbReference>
<evidence type="ECO:0000313" key="12">
    <source>
        <dbReference type="EMBL" id="NUU53699.1"/>
    </source>
</evidence>
<organism evidence="12 13">
    <name type="scientific">Paenibacillus taichungensis</name>
    <dbReference type="NCBI Taxonomy" id="484184"/>
    <lineage>
        <taxon>Bacteria</taxon>
        <taxon>Bacillati</taxon>
        <taxon>Bacillota</taxon>
        <taxon>Bacilli</taxon>
        <taxon>Bacillales</taxon>
        <taxon>Paenibacillaceae</taxon>
        <taxon>Paenibacillus</taxon>
    </lineage>
</organism>
<feature type="compositionally biased region" description="Gly residues" evidence="10">
    <location>
        <begin position="1125"/>
        <end position="1134"/>
    </location>
</feature>
<dbReference type="SUPFAM" id="SSF52743">
    <property type="entry name" value="Subtilisin-like"/>
    <property type="match status" value="1"/>
</dbReference>
<accession>A0ABX2MI15</accession>
<dbReference type="Pfam" id="PF05922">
    <property type="entry name" value="Inhibitor_I9"/>
    <property type="match status" value="1"/>
</dbReference>
<comment type="similarity">
    <text evidence="1 8 9">Belongs to the peptidase S8 family.</text>
</comment>
<reference evidence="12 13" key="1">
    <citation type="submission" date="2020-05" db="EMBL/GenBank/DDBJ databases">
        <title>Genome Sequencing of Type Strains.</title>
        <authorList>
            <person name="Lemaire J.F."/>
            <person name="Inderbitzin P."/>
            <person name="Gregorio O.A."/>
            <person name="Collins S.B."/>
            <person name="Wespe N."/>
            <person name="Knight-Connoni V."/>
        </authorList>
    </citation>
    <scope>NUCLEOTIDE SEQUENCE [LARGE SCALE GENOMIC DNA]</scope>
    <source>
        <strain evidence="12 13">DSM 19942</strain>
    </source>
</reference>
<keyword evidence="2" id="KW-0134">Cell wall</keyword>
<feature type="compositionally biased region" description="Low complexity" evidence="10">
    <location>
        <begin position="385"/>
        <end position="398"/>
    </location>
</feature>
<evidence type="ECO:0000256" key="4">
    <source>
        <dbReference type="ARBA" id="ARBA00022670"/>
    </source>
</evidence>
<dbReference type="Pfam" id="PF00082">
    <property type="entry name" value="Peptidase_S8"/>
    <property type="match status" value="1"/>
</dbReference>
<keyword evidence="4 8" id="KW-0645">Protease</keyword>
<feature type="domain" description="SLH" evidence="11">
    <location>
        <begin position="1337"/>
        <end position="1400"/>
    </location>
</feature>
<dbReference type="InterPro" id="IPR022398">
    <property type="entry name" value="Peptidase_S8_His-AS"/>
</dbReference>
<name>A0ABX2MI15_9BACL</name>
<dbReference type="InterPro" id="IPR036852">
    <property type="entry name" value="Peptidase_S8/S53_dom_sf"/>
</dbReference>
<feature type="region of interest" description="Disordered" evidence="10">
    <location>
        <begin position="1106"/>
        <end position="1163"/>
    </location>
</feature>
<sequence>MPAAGAAPVGVQLENSLSKAEAKQWREILAQREGKLAADPFLDKSLEGLGGENTRVIVELSNKPVAVAQGESTLSGKSFTSSMETKAVNQVEQQQQSFVHSLTQNKIKHVVLENYAYALNGVAIELKGNQLGQLLRIPGVVSVYPDLEINVAPETDEVNPYMKDTAPFIGAPEVWNLGYKGKGVKVGVIDTGIDYEHPNLQDAYKGGWDFVENDNDPYETTREEWKGSGAPEFNANGSAYYTSHGTHVAGTIAAREAGDYGIVGVAPEADIYAYRVLGPYGSGQTSWVLGGIDRSVADGMDVINLSLGNAANDPSYITSVALNNAMLSGVTAVVASGNDGPNRYTLGSPGASAMAITVGNSTGPSQSITANTHFWIGEEGEGTLPEEQPVPEVEPSPELGTAPGTDTPEVPAQGELSTTPEDVTGDEASSTNEAALSESASDDDTALDVEASQSEEGVQPASPSAPVETSPEVAPVKEEPAIAPTETEQNPLAVTESVYRLDVMGWSLSADPESVLTDQYDLLFAGLGKPTDFEGKDFTGKVAFVQRGELAFVEKVANAKAAGAVAIIVYNNIPGPIGVSLGDNFELIPTLSMSKEDGESIKAELDAGQSVEVSFSDFVKGQTAGDEMNPSSSRGPAKVNLDIKPDIVAPGTSILSTVPAYGKDEPEADYSQAYDRKSGTSMATPHVAGLVALLIEKHSDWTPFDIKVALMNNGKVLNTTNYDVFDQGAGRIQAVKTIDPAAFVKVLDVTKYTENGVAVEKPNVTGSVNFGNFLSTDEKTVSKTIKVESLNGSGGNYTVSVNPTRTIPGVSVAVDKNSFTLNGEEELQVTITVPKGVTAVTEAQGYLQLSNGTDTFSVPYVAHFNLTLAGVKYIETVYGTEKNPFHYPLKSDGTLDTLNVAMEFYNPMNFALIEIFDGLNPDGGYYGDGYIGSIFGNYYNFAANTRYNLAWDGQYADYTTDEVTTIPDGLYTVDITTIGVDGKTYIEDTSPFLVKKAAPVVTAPENLEVVQADKEALTGNVDDLYIVAAPALKNGWDTELDVTASLKAGYTVKDTTNKKIDEGAFEVETDGSFTLRLGKLLAGEYIVEMSVEDLQGLTGTASTSLLVKKNPDPEVPNPGTPSPGSGSGSSGGSGSSNSSPSPAPTPTIKGDASISEKKNADGTTQATAAISETVINTQLQNDKREIKLDLSSVEFDKYSLVDLTISKATADKIQASGKNLIIEGKTFNVTIPAASLTDYVTDTGFSLKLHVAEGKDSKQNENIVSQIVSIDLDADKFKHNIGLTLKYDVKSVKDVRKVIAYHQTTTDTWQPASLSNASQKGQLEFNVTQPGSYVVVENAVTFGDINSHWAKDEIEVIASQQIAKGISASTFSPNSTITHAEFATLLDRIFETGTDWETRSKEVNAQDQLTRENMVLMIADALEIKQGVTSIGFKDENQISDGAKSAVHFAVENGLVKGMSGNKFAPKATSTRAQVSVVLYRLLEYLDKL</sequence>
<comment type="caution">
    <text evidence="12">The sequence shown here is derived from an EMBL/GenBank/DDBJ whole genome shotgun (WGS) entry which is preliminary data.</text>
</comment>
<dbReference type="Gene3D" id="3.40.50.200">
    <property type="entry name" value="Peptidase S8/S53 domain"/>
    <property type="match status" value="2"/>
</dbReference>
<feature type="active site" description="Charge relay system" evidence="8">
    <location>
        <position position="190"/>
    </location>
</feature>
<dbReference type="Pfam" id="PF02225">
    <property type="entry name" value="PA"/>
    <property type="match status" value="1"/>
</dbReference>
<dbReference type="PROSITE" id="PS00137">
    <property type="entry name" value="SUBTILASE_HIS"/>
    <property type="match status" value="1"/>
</dbReference>
<dbReference type="EMBL" id="JABMCC010000100">
    <property type="protein sequence ID" value="NUU53699.1"/>
    <property type="molecule type" value="Genomic_DNA"/>
</dbReference>
<dbReference type="Proteomes" id="UP000577724">
    <property type="component" value="Unassembled WGS sequence"/>
</dbReference>
<evidence type="ECO:0000256" key="9">
    <source>
        <dbReference type="RuleBase" id="RU003355"/>
    </source>
</evidence>
<gene>
    <name evidence="12" type="ORF">HP548_06360</name>
</gene>
<evidence type="ECO:0000256" key="3">
    <source>
        <dbReference type="ARBA" id="ARBA00022525"/>
    </source>
</evidence>
<evidence type="ECO:0000256" key="5">
    <source>
        <dbReference type="ARBA" id="ARBA00022729"/>
    </source>
</evidence>
<evidence type="ECO:0000256" key="1">
    <source>
        <dbReference type="ARBA" id="ARBA00011073"/>
    </source>
</evidence>
<dbReference type="InterPro" id="IPR046450">
    <property type="entry name" value="PA_dom_sf"/>
</dbReference>
<dbReference type="InterPro" id="IPR023828">
    <property type="entry name" value="Peptidase_S8_Ser-AS"/>
</dbReference>
<protein>
    <submittedName>
        <fullName evidence="12">S8 family serine peptidase</fullName>
    </submittedName>
</protein>
<keyword evidence="13" id="KW-1185">Reference proteome</keyword>
<keyword evidence="6 8" id="KW-0378">Hydrolase</keyword>
<dbReference type="PROSITE" id="PS00136">
    <property type="entry name" value="SUBTILASE_ASP"/>
    <property type="match status" value="1"/>
</dbReference>
<dbReference type="InterPro" id="IPR000209">
    <property type="entry name" value="Peptidase_S8/S53_dom"/>
</dbReference>
<dbReference type="InterPro" id="IPR015500">
    <property type="entry name" value="Peptidase_S8_subtilisin-rel"/>
</dbReference>
<dbReference type="InterPro" id="IPR010259">
    <property type="entry name" value="S8pro/Inhibitor_I9"/>
</dbReference>
<feature type="active site" description="Charge relay system" evidence="8">
    <location>
        <position position="681"/>
    </location>
</feature>
<keyword evidence="7 8" id="KW-0720">Serine protease</keyword>
<evidence type="ECO:0000256" key="2">
    <source>
        <dbReference type="ARBA" id="ARBA00022512"/>
    </source>
</evidence>
<dbReference type="CDD" id="cd02133">
    <property type="entry name" value="PA_C5a_like"/>
    <property type="match status" value="1"/>
</dbReference>
<dbReference type="InterPro" id="IPR050131">
    <property type="entry name" value="Peptidase_S8_subtilisin-like"/>
</dbReference>
<evidence type="ECO:0000259" key="11">
    <source>
        <dbReference type="PROSITE" id="PS51272"/>
    </source>
</evidence>